<evidence type="ECO:0000256" key="6">
    <source>
        <dbReference type="ARBA" id="ARBA00023136"/>
    </source>
</evidence>
<gene>
    <name evidence="9" type="ORF">NBRC111893_2101</name>
</gene>
<comment type="similarity">
    <text evidence="2 7">Belongs to the MIP/aquaporin (TC 1.A.8) family.</text>
</comment>
<evidence type="ECO:0000256" key="2">
    <source>
        <dbReference type="ARBA" id="ARBA00006175"/>
    </source>
</evidence>
<feature type="transmembrane region" description="Helical" evidence="8">
    <location>
        <begin position="42"/>
        <end position="66"/>
    </location>
</feature>
<dbReference type="STRING" id="1138822.PL11_001460"/>
<dbReference type="PANTHER" id="PTHR43829:SF9">
    <property type="entry name" value="AQUAPORIN-9"/>
    <property type="match status" value="1"/>
</dbReference>
<sequence>MTYSLLIRVIAEFIGTALLVILGNGSVANVDLKGTKGNNGGWILIGLGYGAGVMIPAMMFATVSGAQINPALTLAMALNGLFPWGEVVPYILAQLLGAMLGQLIVVWSYKPYYDKTENPRAILGTFSTIDNADSNRDGFINEFVGTFILIFGALAITHDIAFKANIGLANFTLGFLVMTLVVSLGGATGPALNPARDLGPRIIHALYPLKNKGDSMWHYAWVPVVAPLIAGVAAVFVFKFIFMN</sequence>
<proteinExistence type="inferred from homology"/>
<keyword evidence="6 8" id="KW-0472">Membrane</keyword>
<name>A0A401FNI9_9LACO</name>
<evidence type="ECO:0000256" key="3">
    <source>
        <dbReference type="ARBA" id="ARBA00022448"/>
    </source>
</evidence>
<dbReference type="InterPro" id="IPR050363">
    <property type="entry name" value="MIP/Aquaporin"/>
</dbReference>
<evidence type="ECO:0000313" key="10">
    <source>
        <dbReference type="Proteomes" id="UP000286974"/>
    </source>
</evidence>
<evidence type="ECO:0000313" key="9">
    <source>
        <dbReference type="EMBL" id="GAY73955.1"/>
    </source>
</evidence>
<dbReference type="EMBL" id="BEXA01000005">
    <property type="protein sequence ID" value="GAY73955.1"/>
    <property type="molecule type" value="Genomic_DNA"/>
</dbReference>
<evidence type="ECO:0000256" key="8">
    <source>
        <dbReference type="SAM" id="Phobius"/>
    </source>
</evidence>
<dbReference type="Gene3D" id="1.20.1080.10">
    <property type="entry name" value="Glycerol uptake facilitator protein"/>
    <property type="match status" value="1"/>
</dbReference>
<dbReference type="PROSITE" id="PS00221">
    <property type="entry name" value="MIP"/>
    <property type="match status" value="1"/>
</dbReference>
<protein>
    <submittedName>
        <fullName evidence="9">Glycerol uptake facilitator protein</fullName>
    </submittedName>
</protein>
<evidence type="ECO:0000256" key="4">
    <source>
        <dbReference type="ARBA" id="ARBA00022692"/>
    </source>
</evidence>
<feature type="transmembrane region" description="Helical" evidence="8">
    <location>
        <begin position="139"/>
        <end position="156"/>
    </location>
</feature>
<comment type="subcellular location">
    <subcellularLocation>
        <location evidence="1">Membrane</location>
        <topology evidence="1">Multi-pass membrane protein</topology>
    </subcellularLocation>
</comment>
<keyword evidence="3 7" id="KW-0813">Transport</keyword>
<dbReference type="PANTHER" id="PTHR43829">
    <property type="entry name" value="AQUAPORIN OR AQUAGLYCEROPORIN RELATED"/>
    <property type="match status" value="1"/>
</dbReference>
<organism evidence="9 10">
    <name type="scientific">Lentilactobacillus kosonis</name>
    <dbReference type="NCBI Taxonomy" id="2810561"/>
    <lineage>
        <taxon>Bacteria</taxon>
        <taxon>Bacillati</taxon>
        <taxon>Bacillota</taxon>
        <taxon>Bacilli</taxon>
        <taxon>Lactobacillales</taxon>
        <taxon>Lactobacillaceae</taxon>
        <taxon>Lentilactobacillus</taxon>
    </lineage>
</organism>
<feature type="transmembrane region" description="Helical" evidence="8">
    <location>
        <begin position="168"/>
        <end position="187"/>
    </location>
</feature>
<dbReference type="InterPro" id="IPR023271">
    <property type="entry name" value="Aquaporin-like"/>
</dbReference>
<dbReference type="GO" id="GO:0005886">
    <property type="term" value="C:plasma membrane"/>
    <property type="evidence" value="ECO:0007669"/>
    <property type="project" value="TreeGrafter"/>
</dbReference>
<dbReference type="GO" id="GO:0015254">
    <property type="term" value="F:glycerol channel activity"/>
    <property type="evidence" value="ECO:0007669"/>
    <property type="project" value="TreeGrafter"/>
</dbReference>
<feature type="transmembrane region" description="Helical" evidence="8">
    <location>
        <begin position="219"/>
        <end position="242"/>
    </location>
</feature>
<dbReference type="RefSeq" id="WP_125008703.1">
    <property type="nucleotide sequence ID" value="NZ_BEXA01000005.1"/>
</dbReference>
<feature type="transmembrane region" description="Helical" evidence="8">
    <location>
        <begin position="5"/>
        <end position="22"/>
    </location>
</feature>
<dbReference type="OrthoDB" id="9807293at2"/>
<comment type="caution">
    <text evidence="9">The sequence shown here is derived from an EMBL/GenBank/DDBJ whole genome shotgun (WGS) entry which is preliminary data.</text>
</comment>
<dbReference type="PRINTS" id="PR00783">
    <property type="entry name" value="MINTRINSICP"/>
</dbReference>
<dbReference type="Proteomes" id="UP000286974">
    <property type="component" value="Unassembled WGS sequence"/>
</dbReference>
<feature type="transmembrane region" description="Helical" evidence="8">
    <location>
        <begin position="87"/>
        <end position="109"/>
    </location>
</feature>
<keyword evidence="4 7" id="KW-0812">Transmembrane</keyword>
<dbReference type="CDD" id="cd00333">
    <property type="entry name" value="MIP"/>
    <property type="match status" value="1"/>
</dbReference>
<keyword evidence="5 8" id="KW-1133">Transmembrane helix</keyword>
<evidence type="ECO:0000256" key="1">
    <source>
        <dbReference type="ARBA" id="ARBA00004141"/>
    </source>
</evidence>
<dbReference type="InterPro" id="IPR022357">
    <property type="entry name" value="MIP_CS"/>
</dbReference>
<keyword evidence="10" id="KW-1185">Reference proteome</keyword>
<accession>A0A401FNI9</accession>
<evidence type="ECO:0000256" key="7">
    <source>
        <dbReference type="RuleBase" id="RU000477"/>
    </source>
</evidence>
<reference evidence="9 10" key="1">
    <citation type="submission" date="2017-11" db="EMBL/GenBank/DDBJ databases">
        <title>Draft Genome Sequence of Lactobacillus curieae NBRC 111893 isolated from Koso, a Japanese sugar-Vegetable Fermented Beverage.</title>
        <authorList>
            <person name="Chiou T.Y."/>
            <person name="Oshima K."/>
            <person name="Suda W."/>
            <person name="Hattori M."/>
            <person name="Takahashi T."/>
        </authorList>
    </citation>
    <scope>NUCLEOTIDE SEQUENCE [LARGE SCALE GENOMIC DNA]</scope>
    <source>
        <strain evidence="9 10">NBRC111893</strain>
    </source>
</reference>
<dbReference type="Pfam" id="PF00230">
    <property type="entry name" value="MIP"/>
    <property type="match status" value="1"/>
</dbReference>
<dbReference type="AlphaFoldDB" id="A0A401FNI9"/>
<dbReference type="InterPro" id="IPR000425">
    <property type="entry name" value="MIP"/>
</dbReference>
<dbReference type="SUPFAM" id="SSF81338">
    <property type="entry name" value="Aquaporin-like"/>
    <property type="match status" value="1"/>
</dbReference>
<dbReference type="NCBIfam" id="TIGR00861">
    <property type="entry name" value="MIP"/>
    <property type="match status" value="1"/>
</dbReference>
<evidence type="ECO:0000256" key="5">
    <source>
        <dbReference type="ARBA" id="ARBA00022989"/>
    </source>
</evidence>